<protein>
    <submittedName>
        <fullName evidence="1">Uncharacterized protein</fullName>
    </submittedName>
</protein>
<dbReference type="Proteomes" id="UP001234178">
    <property type="component" value="Unassembled WGS sequence"/>
</dbReference>
<reference evidence="1 2" key="1">
    <citation type="journal article" date="2023" name="Nucleic Acids Res.">
        <title>The hologenome of Daphnia magna reveals possible DNA methylation and microbiome-mediated evolution of the host genome.</title>
        <authorList>
            <person name="Chaturvedi A."/>
            <person name="Li X."/>
            <person name="Dhandapani V."/>
            <person name="Marshall H."/>
            <person name="Kissane S."/>
            <person name="Cuenca-Cambronero M."/>
            <person name="Asole G."/>
            <person name="Calvet F."/>
            <person name="Ruiz-Romero M."/>
            <person name="Marangio P."/>
            <person name="Guigo R."/>
            <person name="Rago D."/>
            <person name="Mirbahai L."/>
            <person name="Eastwood N."/>
            <person name="Colbourne J.K."/>
            <person name="Zhou J."/>
            <person name="Mallon E."/>
            <person name="Orsini L."/>
        </authorList>
    </citation>
    <scope>NUCLEOTIDE SEQUENCE [LARGE SCALE GENOMIC DNA]</scope>
    <source>
        <strain evidence="1">LRV0_1</strain>
    </source>
</reference>
<dbReference type="EMBL" id="JAOYFB010000005">
    <property type="protein sequence ID" value="KAK4016327.1"/>
    <property type="molecule type" value="Genomic_DNA"/>
</dbReference>
<comment type="caution">
    <text evidence="1">The sequence shown here is derived from an EMBL/GenBank/DDBJ whole genome shotgun (WGS) entry which is preliminary data.</text>
</comment>
<name>A0ABQ9ZTS9_9CRUS</name>
<evidence type="ECO:0000313" key="2">
    <source>
        <dbReference type="Proteomes" id="UP001234178"/>
    </source>
</evidence>
<accession>A0ABQ9ZTS9</accession>
<sequence>MAHLAHGYQELPSWFSDLETSIVKSFQVCYGRRTADDGVGGGILPSGRTQTVEALKNDIGKERALLNWIEIATSEEERHLLEELSSCNQNVATLLLIRNVVVQGDCRI</sequence>
<organism evidence="1 2">
    <name type="scientific">Daphnia magna</name>
    <dbReference type="NCBI Taxonomy" id="35525"/>
    <lineage>
        <taxon>Eukaryota</taxon>
        <taxon>Metazoa</taxon>
        <taxon>Ecdysozoa</taxon>
        <taxon>Arthropoda</taxon>
        <taxon>Crustacea</taxon>
        <taxon>Branchiopoda</taxon>
        <taxon>Diplostraca</taxon>
        <taxon>Cladocera</taxon>
        <taxon>Anomopoda</taxon>
        <taxon>Daphniidae</taxon>
        <taxon>Daphnia</taxon>
    </lineage>
</organism>
<gene>
    <name evidence="1" type="ORF">OUZ56_031276</name>
</gene>
<keyword evidence="2" id="KW-1185">Reference proteome</keyword>
<proteinExistence type="predicted"/>
<evidence type="ECO:0000313" key="1">
    <source>
        <dbReference type="EMBL" id="KAK4016327.1"/>
    </source>
</evidence>